<evidence type="ECO:0000313" key="2">
    <source>
        <dbReference type="Proteomes" id="UP000030742"/>
    </source>
</evidence>
<dbReference type="AlphaFoldDB" id="U4UKQ4"/>
<evidence type="ECO:0000313" key="1">
    <source>
        <dbReference type="EMBL" id="ERL93697.1"/>
    </source>
</evidence>
<sequence>MVTGVLNNYEATAYFEQTTKRDEDGRFIVRIPFKNNLEKLGFSRDSAWNRFEALEKRFLRNPNSKRQYQKFMGEYKWLCNDSNILNEFNVDEQMEELWKQKIGWDDGFKALSLLCWYLEDTWVRVLGGLLFSGELHLGGVEAQFLQFVLDLRERHLVVKTFDYGNEFFVVKQGVSVEFHLFTREEFRDCPMVVCRRNSMDPVMHLKGHMGRSDI</sequence>
<protein>
    <submittedName>
        <fullName evidence="1">Uncharacterized protein</fullName>
    </submittedName>
</protein>
<gene>
    <name evidence="1" type="ORF">D910_10984</name>
</gene>
<accession>U4UKQ4</accession>
<name>U4UKQ4_DENPD</name>
<dbReference type="Proteomes" id="UP000030742">
    <property type="component" value="Unassembled WGS sequence"/>
</dbReference>
<dbReference type="EMBL" id="KB632368">
    <property type="protein sequence ID" value="ERL93697.1"/>
    <property type="molecule type" value="Genomic_DNA"/>
</dbReference>
<reference evidence="1 2" key="1">
    <citation type="journal article" date="2013" name="Genome Biol.">
        <title>Draft genome of the mountain pine beetle, Dendroctonus ponderosae Hopkins, a major forest pest.</title>
        <authorList>
            <person name="Keeling C.I."/>
            <person name="Yuen M.M."/>
            <person name="Liao N.Y."/>
            <person name="Docking T.R."/>
            <person name="Chan S.K."/>
            <person name="Taylor G.A."/>
            <person name="Palmquist D.L."/>
            <person name="Jackman S.D."/>
            <person name="Nguyen A."/>
            <person name="Li M."/>
            <person name="Henderson H."/>
            <person name="Janes J.K."/>
            <person name="Zhao Y."/>
            <person name="Pandoh P."/>
            <person name="Moore R."/>
            <person name="Sperling F.A."/>
            <person name="Huber D.P."/>
            <person name="Birol I."/>
            <person name="Jones S.J."/>
            <person name="Bohlmann J."/>
        </authorList>
    </citation>
    <scope>NUCLEOTIDE SEQUENCE</scope>
</reference>
<organism evidence="1 2">
    <name type="scientific">Dendroctonus ponderosae</name>
    <name type="common">Mountain pine beetle</name>
    <dbReference type="NCBI Taxonomy" id="77166"/>
    <lineage>
        <taxon>Eukaryota</taxon>
        <taxon>Metazoa</taxon>
        <taxon>Ecdysozoa</taxon>
        <taxon>Arthropoda</taxon>
        <taxon>Hexapoda</taxon>
        <taxon>Insecta</taxon>
        <taxon>Pterygota</taxon>
        <taxon>Neoptera</taxon>
        <taxon>Endopterygota</taxon>
        <taxon>Coleoptera</taxon>
        <taxon>Polyphaga</taxon>
        <taxon>Cucujiformia</taxon>
        <taxon>Curculionidae</taxon>
        <taxon>Scolytinae</taxon>
        <taxon>Dendroctonus</taxon>
    </lineage>
</organism>
<proteinExistence type="predicted"/>